<dbReference type="Proteomes" id="UP000030748">
    <property type="component" value="Unassembled WGS sequence"/>
</dbReference>
<evidence type="ECO:0000259" key="1">
    <source>
        <dbReference type="PROSITE" id="PS51806"/>
    </source>
</evidence>
<dbReference type="Pfam" id="PF14144">
    <property type="entry name" value="DOG1"/>
    <property type="match status" value="2"/>
</dbReference>
<dbReference type="EMBL" id="KI630206">
    <property type="protein sequence ID" value="EYU45030.1"/>
    <property type="molecule type" value="Genomic_DNA"/>
</dbReference>
<organism evidence="2 3">
    <name type="scientific">Erythranthe guttata</name>
    <name type="common">Yellow monkey flower</name>
    <name type="synonym">Mimulus guttatus</name>
    <dbReference type="NCBI Taxonomy" id="4155"/>
    <lineage>
        <taxon>Eukaryota</taxon>
        <taxon>Viridiplantae</taxon>
        <taxon>Streptophyta</taxon>
        <taxon>Embryophyta</taxon>
        <taxon>Tracheophyta</taxon>
        <taxon>Spermatophyta</taxon>
        <taxon>Magnoliopsida</taxon>
        <taxon>eudicotyledons</taxon>
        <taxon>Gunneridae</taxon>
        <taxon>Pentapetalae</taxon>
        <taxon>asterids</taxon>
        <taxon>lamiids</taxon>
        <taxon>Lamiales</taxon>
        <taxon>Phrymaceae</taxon>
        <taxon>Erythranthe</taxon>
    </lineage>
</organism>
<name>A0A022S1C7_ERYGU</name>
<dbReference type="eggNOG" id="ENOG502QW7X">
    <property type="taxonomic scope" value="Eukaryota"/>
</dbReference>
<dbReference type="PANTHER" id="PTHR46354">
    <property type="entry name" value="DOG1 DOMAIN-CONTAINING PROTEIN"/>
    <property type="match status" value="1"/>
</dbReference>
<evidence type="ECO:0000313" key="2">
    <source>
        <dbReference type="EMBL" id="EYU45030.1"/>
    </source>
</evidence>
<dbReference type="PROSITE" id="PS51806">
    <property type="entry name" value="DOG1"/>
    <property type="match status" value="2"/>
</dbReference>
<dbReference type="AlphaFoldDB" id="A0A022S1C7"/>
<reference evidence="2 3" key="1">
    <citation type="journal article" date="2013" name="Proc. Natl. Acad. Sci. U.S.A.">
        <title>Fine-scale variation in meiotic recombination in Mimulus inferred from population shotgun sequencing.</title>
        <authorList>
            <person name="Hellsten U."/>
            <person name="Wright K.M."/>
            <person name="Jenkins J."/>
            <person name="Shu S."/>
            <person name="Yuan Y."/>
            <person name="Wessler S.R."/>
            <person name="Schmutz J."/>
            <person name="Willis J.H."/>
            <person name="Rokhsar D.S."/>
        </authorList>
    </citation>
    <scope>NUCLEOTIDE SEQUENCE [LARGE SCALE GENOMIC DNA]</scope>
    <source>
        <strain evidence="3">cv. DUN x IM62</strain>
    </source>
</reference>
<gene>
    <name evidence="2" type="ORF">MIMGU_mgv1a018123mg</name>
</gene>
<dbReference type="PANTHER" id="PTHR46354:SF12">
    <property type="entry name" value="DNA-BINDING PROTEIN-LIKE PROTEIN"/>
    <property type="match status" value="1"/>
</dbReference>
<dbReference type="STRING" id="4155.A0A022S1C7"/>
<dbReference type="GO" id="GO:0006351">
    <property type="term" value="P:DNA-templated transcription"/>
    <property type="evidence" value="ECO:0007669"/>
    <property type="project" value="InterPro"/>
</dbReference>
<accession>A0A022S1C7</accession>
<keyword evidence="3" id="KW-1185">Reference proteome</keyword>
<dbReference type="GO" id="GO:0043565">
    <property type="term" value="F:sequence-specific DNA binding"/>
    <property type="evidence" value="ECO:0007669"/>
    <property type="project" value="InterPro"/>
</dbReference>
<feature type="domain" description="DOG1" evidence="1">
    <location>
        <begin position="8"/>
        <end position="241"/>
    </location>
</feature>
<feature type="domain" description="DOG1" evidence="1">
    <location>
        <begin position="240"/>
        <end position="463"/>
    </location>
</feature>
<proteinExistence type="predicted"/>
<dbReference type="InterPro" id="IPR025422">
    <property type="entry name" value="TGA_domain"/>
</dbReference>
<sequence>MDSSSNLHNQFHSCFNDWIDQQNHDLHELVAADISDGAQTKRLVEKGVQHFEEYCGKRAVMAQHDAISLMSPAWCTSLENAALWVGGCRPSLSIRLVYSVCGSELDEQLEEFLRGVRKGNLAEISGQQLHMINALHCRIVKEEDKISARIATLQEEIADKPLAVIAKGAERVGEWSRDVERAANAHSLSLAGILVEADRLRLSTFKELMAILTPSQALDLLIATKKLHISMHEVKKTNKMVGFQCYYDTWFSQLRQLVQQLSQSPNPPTTDEHHHQLRQLINKAMSHYADYYAAKSVSAKHDVLEFFSPPWTTALERSLHWIGGWRPTTAFHLVYTESSILFESHVIDILRGFHTGDLGDLSPAQFARVSELQIQTVHEENDITDDLSDWQDEASDLAAAIYGDVGRKMEKLVGILERADQLRLRTMKSLVELLTLQQGAEFLVAAAELQFGIHGWGLQQDRHRGNN</sequence>
<dbReference type="InterPro" id="IPR051886">
    <property type="entry name" value="Seed_Dev/Stress_Resp_Reg"/>
</dbReference>
<protein>
    <recommendedName>
        <fullName evidence="1">DOG1 domain-containing protein</fullName>
    </recommendedName>
</protein>
<evidence type="ECO:0000313" key="3">
    <source>
        <dbReference type="Proteomes" id="UP000030748"/>
    </source>
</evidence>